<dbReference type="Gene3D" id="3.40.50.1820">
    <property type="entry name" value="alpha/beta hydrolase"/>
    <property type="match status" value="1"/>
</dbReference>
<name>A0A1E5LIG7_9BACI</name>
<feature type="domain" description="AB hydrolase-1" evidence="1">
    <location>
        <begin position="25"/>
        <end position="244"/>
    </location>
</feature>
<protein>
    <recommendedName>
        <fullName evidence="1">AB hydrolase-1 domain-containing protein</fullName>
    </recommendedName>
</protein>
<dbReference type="PANTHER" id="PTHR43798">
    <property type="entry name" value="MONOACYLGLYCEROL LIPASE"/>
    <property type="match status" value="1"/>
</dbReference>
<dbReference type="InterPro" id="IPR029058">
    <property type="entry name" value="AB_hydrolase_fold"/>
</dbReference>
<dbReference type="EMBL" id="MJEH01000008">
    <property type="protein sequence ID" value="OEH93848.1"/>
    <property type="molecule type" value="Genomic_DNA"/>
</dbReference>
<dbReference type="SUPFAM" id="SSF53474">
    <property type="entry name" value="alpha/beta-Hydrolases"/>
    <property type="match status" value="1"/>
</dbReference>
<dbReference type="GO" id="GO:0046464">
    <property type="term" value="P:acylglycerol catabolic process"/>
    <property type="evidence" value="ECO:0007669"/>
    <property type="project" value="TreeGrafter"/>
</dbReference>
<dbReference type="Proteomes" id="UP000095209">
    <property type="component" value="Unassembled WGS sequence"/>
</dbReference>
<keyword evidence="3" id="KW-1185">Reference proteome</keyword>
<evidence type="ECO:0000259" key="1">
    <source>
        <dbReference type="Pfam" id="PF00561"/>
    </source>
</evidence>
<dbReference type="STRING" id="1305675.BFG57_11040"/>
<evidence type="ECO:0000313" key="3">
    <source>
        <dbReference type="Proteomes" id="UP000095209"/>
    </source>
</evidence>
<reference evidence="2 3" key="1">
    <citation type="submission" date="2016-08" db="EMBL/GenBank/DDBJ databases">
        <title>Genome of Bacillus solimangrovi GH2-4.</title>
        <authorList>
            <person name="Lim S."/>
            <person name="Kim B.-C."/>
        </authorList>
    </citation>
    <scope>NUCLEOTIDE SEQUENCE [LARGE SCALE GENOMIC DNA]</scope>
    <source>
        <strain evidence="2 3">GH2-4</strain>
    </source>
</reference>
<dbReference type="InterPro" id="IPR050266">
    <property type="entry name" value="AB_hydrolase_sf"/>
</dbReference>
<accession>A0A1E5LIG7</accession>
<evidence type="ECO:0000313" key="2">
    <source>
        <dbReference type="EMBL" id="OEH93848.1"/>
    </source>
</evidence>
<dbReference type="AlphaFoldDB" id="A0A1E5LIG7"/>
<dbReference type="OrthoDB" id="252464at2"/>
<comment type="caution">
    <text evidence="2">The sequence shown here is derived from an EMBL/GenBank/DDBJ whole genome shotgun (WGS) entry which is preliminary data.</text>
</comment>
<gene>
    <name evidence="2" type="ORF">BFG57_11040</name>
</gene>
<dbReference type="GO" id="GO:0047372">
    <property type="term" value="F:monoacylglycerol lipase activity"/>
    <property type="evidence" value="ECO:0007669"/>
    <property type="project" value="TreeGrafter"/>
</dbReference>
<dbReference type="PRINTS" id="PR00111">
    <property type="entry name" value="ABHYDROLASE"/>
</dbReference>
<dbReference type="InterPro" id="IPR000073">
    <property type="entry name" value="AB_hydrolase_1"/>
</dbReference>
<organism evidence="2 3">
    <name type="scientific">Bacillus solimangrovi</name>
    <dbReference type="NCBI Taxonomy" id="1305675"/>
    <lineage>
        <taxon>Bacteria</taxon>
        <taxon>Bacillati</taxon>
        <taxon>Bacillota</taxon>
        <taxon>Bacilli</taxon>
        <taxon>Bacillales</taxon>
        <taxon>Bacillaceae</taxon>
        <taxon>Bacillus</taxon>
    </lineage>
</organism>
<proteinExistence type="predicted"/>
<dbReference type="GO" id="GO:0016020">
    <property type="term" value="C:membrane"/>
    <property type="evidence" value="ECO:0007669"/>
    <property type="project" value="TreeGrafter"/>
</dbReference>
<dbReference type="PANTHER" id="PTHR43798:SF33">
    <property type="entry name" value="HYDROLASE, PUTATIVE (AFU_ORTHOLOGUE AFUA_2G14860)-RELATED"/>
    <property type="match status" value="1"/>
</dbReference>
<sequence length="290" mass="34310">MITNYIELKNSVKIHVRYTNKLEETILFLHFSSGNSHMWDSIIPNFENRYNVIVPELRGHGQSDCPPTGYHIDDMANDMYLLLEELQVDNCHIVGSSLGAEVALSLAASHPTLVKSIICEGALYNEFGEYGLFNGSEEEITEIRNKLRSELMEFKRPIFNTKLEFIDNMKKQLQEENIWTEHFINFVEHNMMQTEDDHYTNCFPLHARQEYIQHYWDFKFETYYQKIKCPILFVLSDEEWNNPKIRKIVDRFSSFVENSEITHIQGAKHAYVWMQFPKVMSNHIYDFLNT</sequence>
<dbReference type="Pfam" id="PF00561">
    <property type="entry name" value="Abhydrolase_1"/>
    <property type="match status" value="1"/>
</dbReference>
<dbReference type="RefSeq" id="WP_069716139.1">
    <property type="nucleotide sequence ID" value="NZ_MJEH01000008.1"/>
</dbReference>